<organism evidence="4 5">
    <name type="scientific">Aporhodopirellula aestuarii</name>
    <dbReference type="NCBI Taxonomy" id="2950107"/>
    <lineage>
        <taxon>Bacteria</taxon>
        <taxon>Pseudomonadati</taxon>
        <taxon>Planctomycetota</taxon>
        <taxon>Planctomycetia</taxon>
        <taxon>Pirellulales</taxon>
        <taxon>Pirellulaceae</taxon>
        <taxon>Aporhodopirellula</taxon>
    </lineage>
</organism>
<dbReference type="PANTHER" id="PTHR38030">
    <property type="entry name" value="PROTOPORPHYRINOGEN IX DEHYDROGENASE [MENAQUINONE]"/>
    <property type="match status" value="1"/>
</dbReference>
<evidence type="ECO:0000256" key="1">
    <source>
        <dbReference type="ARBA" id="ARBA00001917"/>
    </source>
</evidence>
<feature type="domain" description="Flavodoxin-like" evidence="3">
    <location>
        <begin position="3"/>
        <end position="182"/>
    </location>
</feature>
<dbReference type="PROSITE" id="PS50902">
    <property type="entry name" value="FLAVODOXIN_LIKE"/>
    <property type="match status" value="1"/>
</dbReference>
<dbReference type="InterPro" id="IPR001226">
    <property type="entry name" value="Flavodoxin_CS"/>
</dbReference>
<dbReference type="RefSeq" id="WP_250927376.1">
    <property type="nucleotide sequence ID" value="NZ_JAMQBK010000012.1"/>
</dbReference>
<comment type="cofactor">
    <cofactor evidence="1">
        <name>FMN</name>
        <dbReference type="ChEBI" id="CHEBI:58210"/>
    </cofactor>
</comment>
<keyword evidence="5" id="KW-1185">Reference proteome</keyword>
<dbReference type="Gene3D" id="3.40.50.360">
    <property type="match status" value="1"/>
</dbReference>
<evidence type="ECO:0000313" key="5">
    <source>
        <dbReference type="Proteomes" id="UP001202961"/>
    </source>
</evidence>
<feature type="region of interest" description="Disordered" evidence="2">
    <location>
        <begin position="189"/>
        <end position="212"/>
    </location>
</feature>
<comment type="caution">
    <text evidence="4">The sequence shown here is derived from an EMBL/GenBank/DDBJ whole genome shotgun (WGS) entry which is preliminary data.</text>
</comment>
<dbReference type="InterPro" id="IPR052200">
    <property type="entry name" value="Protoporphyrinogen_IX_DH"/>
</dbReference>
<dbReference type="Pfam" id="PF12724">
    <property type="entry name" value="Flavodoxin_5"/>
    <property type="match status" value="1"/>
</dbReference>
<dbReference type="EMBL" id="JAMQBK010000012">
    <property type="protein sequence ID" value="MCM2369707.1"/>
    <property type="molecule type" value="Genomic_DNA"/>
</dbReference>
<reference evidence="4 5" key="1">
    <citation type="journal article" date="2022" name="Syst. Appl. Microbiol.">
        <title>Rhodopirellula aestuarii sp. nov., a novel member of the genus Rhodopirellula isolated from brackish sediments collected in the Tagus River estuary, Portugal.</title>
        <authorList>
            <person name="Vitorino I.R."/>
            <person name="Klimek D."/>
            <person name="Calusinska M."/>
            <person name="Lobo-da-Cunha A."/>
            <person name="Vasconcelos V."/>
            <person name="Lage O.M."/>
        </authorList>
    </citation>
    <scope>NUCLEOTIDE SEQUENCE [LARGE SCALE GENOMIC DNA]</scope>
    <source>
        <strain evidence="4 5">ICT_H3.1</strain>
    </source>
</reference>
<feature type="compositionally biased region" description="Polar residues" evidence="2">
    <location>
        <begin position="203"/>
        <end position="212"/>
    </location>
</feature>
<evidence type="ECO:0000256" key="2">
    <source>
        <dbReference type="SAM" id="MobiDB-lite"/>
    </source>
</evidence>
<gene>
    <name evidence="4" type="ORF">NB063_03620</name>
</gene>
<protein>
    <submittedName>
        <fullName evidence="4">Flavodoxin domain-containing protein</fullName>
    </submittedName>
</protein>
<dbReference type="InterPro" id="IPR026816">
    <property type="entry name" value="Flavodoxin_dom"/>
</dbReference>
<dbReference type="PROSITE" id="PS00201">
    <property type="entry name" value="FLAVODOXIN"/>
    <property type="match status" value="1"/>
</dbReference>
<dbReference type="SUPFAM" id="SSF52218">
    <property type="entry name" value="Flavoproteins"/>
    <property type="match status" value="1"/>
</dbReference>
<dbReference type="InterPro" id="IPR029039">
    <property type="entry name" value="Flavoprotein-like_sf"/>
</dbReference>
<proteinExistence type="predicted"/>
<dbReference type="InterPro" id="IPR008254">
    <property type="entry name" value="Flavodoxin/NO_synth"/>
</dbReference>
<name>A0ABT0TYM8_9BACT</name>
<sequence length="212" mass="24532">MRAVVIYATCEGQTERIAKRIALTLNEHGVAADTFDVTKTSVTELAIESYEAVVLGSPLHYGEHDRRVVWCIQENHHYLSKIPNAFFTVCLRILDERPDEQKTVDEAVSKLFSRINYTPSRRATFAGALRYSEYGWLKKHMMRWIAKKYGCDTRLNDDHEFTDWKAVEDFATEFAELVKHTLRPDLPGRWNPDANRRPWGRVTGQSKVSELQ</sequence>
<accession>A0ABT0TYM8</accession>
<dbReference type="Proteomes" id="UP001202961">
    <property type="component" value="Unassembled WGS sequence"/>
</dbReference>
<dbReference type="PANTHER" id="PTHR38030:SF2">
    <property type="entry name" value="PROTOPORPHYRINOGEN IX DEHYDROGENASE [QUINONE]"/>
    <property type="match status" value="1"/>
</dbReference>
<evidence type="ECO:0000313" key="4">
    <source>
        <dbReference type="EMBL" id="MCM2369707.1"/>
    </source>
</evidence>
<evidence type="ECO:0000259" key="3">
    <source>
        <dbReference type="PROSITE" id="PS50902"/>
    </source>
</evidence>